<gene>
    <name evidence="2" type="ORF">DFP94_110125</name>
</gene>
<dbReference type="PANTHER" id="PTHR36109:SF2">
    <property type="entry name" value="MEMBRANE PROTEIN"/>
    <property type="match status" value="1"/>
</dbReference>
<dbReference type="InterPro" id="IPR052948">
    <property type="entry name" value="Low_temp-induced_all0457"/>
</dbReference>
<reference evidence="2 3" key="1">
    <citation type="submission" date="2018-07" db="EMBL/GenBank/DDBJ databases">
        <title>Genomic Encyclopedia of Type Strains, Phase III (KMG-III): the genomes of soil and plant-associated and newly described type strains.</title>
        <authorList>
            <person name="Whitman W."/>
        </authorList>
    </citation>
    <scope>NUCLEOTIDE SEQUENCE [LARGE SCALE GENOMIC DNA]</scope>
    <source>
        <strain evidence="2 3">CECT 8333</strain>
    </source>
</reference>
<accession>A0A369B6D1</accession>
<evidence type="ECO:0000259" key="1">
    <source>
        <dbReference type="Pfam" id="PF11181"/>
    </source>
</evidence>
<sequence length="180" mass="18306">MSKKIVGVFDSEREATAAIESLQRQGFSAEEISVLSRDRRDREAIQDETGSKAPEGVAVGATTGGVLGGVAGLLAGLGALAIPGIGPIVAAGPIAAALTGMAAGAGAGGLAGGLIGLGIPEEEAKAYESYLDEGKILVLVEEDNRSVSVYDTFRTNRSLNSDIYASGLADPYREDPSGRL</sequence>
<keyword evidence="3" id="KW-1185">Reference proteome</keyword>
<comment type="caution">
    <text evidence="2">The sequence shown here is derived from an EMBL/GenBank/DDBJ whole genome shotgun (WGS) entry which is preliminary data.</text>
</comment>
<dbReference type="Pfam" id="PF11181">
    <property type="entry name" value="YflT"/>
    <property type="match status" value="1"/>
</dbReference>
<name>A0A369B6D1_9BACL</name>
<dbReference type="AlphaFoldDB" id="A0A369B6D1"/>
<dbReference type="OrthoDB" id="118405at2"/>
<proteinExistence type="predicted"/>
<dbReference type="InterPro" id="IPR025889">
    <property type="entry name" value="GSP17M-like_dom"/>
</dbReference>
<organism evidence="2 3">
    <name type="scientific">Fontibacillus phaseoli</name>
    <dbReference type="NCBI Taxonomy" id="1416533"/>
    <lineage>
        <taxon>Bacteria</taxon>
        <taxon>Bacillati</taxon>
        <taxon>Bacillota</taxon>
        <taxon>Bacilli</taxon>
        <taxon>Bacillales</taxon>
        <taxon>Paenibacillaceae</taxon>
        <taxon>Fontibacillus</taxon>
    </lineage>
</organism>
<dbReference type="EMBL" id="QPJW01000010">
    <property type="protein sequence ID" value="RCX17063.1"/>
    <property type="molecule type" value="Genomic_DNA"/>
</dbReference>
<dbReference type="PANTHER" id="PTHR36109">
    <property type="entry name" value="MEMBRANE PROTEIN-RELATED"/>
    <property type="match status" value="1"/>
</dbReference>
<dbReference type="RefSeq" id="WP_114498198.1">
    <property type="nucleotide sequence ID" value="NZ_QPJW01000010.1"/>
</dbReference>
<evidence type="ECO:0000313" key="3">
    <source>
        <dbReference type="Proteomes" id="UP000253090"/>
    </source>
</evidence>
<feature type="domain" description="General stress protein 17M-like" evidence="1">
    <location>
        <begin position="5"/>
        <end position="74"/>
    </location>
</feature>
<dbReference type="Proteomes" id="UP000253090">
    <property type="component" value="Unassembled WGS sequence"/>
</dbReference>
<evidence type="ECO:0000313" key="2">
    <source>
        <dbReference type="EMBL" id="RCX17063.1"/>
    </source>
</evidence>
<protein>
    <submittedName>
        <fullName evidence="2">Heat induced stress protein YflT</fullName>
    </submittedName>
</protein>